<proteinExistence type="predicted"/>
<feature type="signal peptide" evidence="1">
    <location>
        <begin position="1"/>
        <end position="20"/>
    </location>
</feature>
<reference evidence="2 3" key="1">
    <citation type="submission" date="2022-03" db="EMBL/GenBank/DDBJ databases">
        <title>Hymenobactersp. isolated from the air.</title>
        <authorList>
            <person name="Won M."/>
            <person name="Kwon S.-W."/>
        </authorList>
    </citation>
    <scope>NUCLEOTIDE SEQUENCE [LARGE SCALE GENOMIC DNA]</scope>
    <source>
        <strain evidence="2 3">KACC 22596</strain>
    </source>
</reference>
<name>A0ABY4BAQ6_9BACT</name>
<evidence type="ECO:0000313" key="2">
    <source>
        <dbReference type="EMBL" id="UOE35994.1"/>
    </source>
</evidence>
<keyword evidence="3" id="KW-1185">Reference proteome</keyword>
<dbReference type="Proteomes" id="UP000831390">
    <property type="component" value="Chromosome"/>
</dbReference>
<evidence type="ECO:0000256" key="1">
    <source>
        <dbReference type="SAM" id="SignalP"/>
    </source>
</evidence>
<dbReference type="RefSeq" id="WP_243519296.1">
    <property type="nucleotide sequence ID" value="NZ_CP094534.1"/>
</dbReference>
<feature type="chain" id="PRO_5045582426" evidence="1">
    <location>
        <begin position="21"/>
        <end position="135"/>
    </location>
</feature>
<organism evidence="2 3">
    <name type="scientific">Hymenobacter monticola</name>
    <dbReference type="NCBI Taxonomy" id="1705399"/>
    <lineage>
        <taxon>Bacteria</taxon>
        <taxon>Pseudomonadati</taxon>
        <taxon>Bacteroidota</taxon>
        <taxon>Cytophagia</taxon>
        <taxon>Cytophagales</taxon>
        <taxon>Hymenobacteraceae</taxon>
        <taxon>Hymenobacter</taxon>
    </lineage>
</organism>
<keyword evidence="1" id="KW-0732">Signal</keyword>
<protein>
    <submittedName>
        <fullName evidence="2">Uncharacterized protein</fullName>
    </submittedName>
</protein>
<evidence type="ECO:0000313" key="3">
    <source>
        <dbReference type="Proteomes" id="UP000831390"/>
    </source>
</evidence>
<gene>
    <name evidence="2" type="ORF">MTP16_10210</name>
</gene>
<sequence length="135" mass="13842">MKKQLLCAGFFLSLALPAFAQQPVPSAIPSRADSVQAVHRLFSKHRTGGIVWSIIGAAAAGRIAGAAAGGNSSGNGGGTAVGILVFGGVPAGIGIGKLVRFSNGREDAAVRSLEAGKGLPHYVQRRLKKAKYFMN</sequence>
<dbReference type="EMBL" id="CP094534">
    <property type="protein sequence ID" value="UOE35994.1"/>
    <property type="molecule type" value="Genomic_DNA"/>
</dbReference>
<accession>A0ABY4BAQ6</accession>